<dbReference type="PANTHER" id="PTHR42693:SF53">
    <property type="entry name" value="ENDO-4-O-SULFATASE"/>
    <property type="match status" value="1"/>
</dbReference>
<dbReference type="Pfam" id="PF00884">
    <property type="entry name" value="Sulfatase"/>
    <property type="match status" value="1"/>
</dbReference>
<keyword evidence="2" id="KW-0479">Metal-binding</keyword>
<evidence type="ECO:0000313" key="6">
    <source>
        <dbReference type="EMBL" id="SMO45168.1"/>
    </source>
</evidence>
<comment type="similarity">
    <text evidence="1">Belongs to the sulfatase family.</text>
</comment>
<evidence type="ECO:0000256" key="3">
    <source>
        <dbReference type="ARBA" id="ARBA00022801"/>
    </source>
</evidence>
<dbReference type="InterPro" id="IPR024607">
    <property type="entry name" value="Sulfatase_CS"/>
</dbReference>
<dbReference type="EMBL" id="FXTH01000003">
    <property type="protein sequence ID" value="SMO45168.1"/>
    <property type="molecule type" value="Genomic_DNA"/>
</dbReference>
<protein>
    <submittedName>
        <fullName evidence="6">Arylsulfatase A</fullName>
    </submittedName>
</protein>
<dbReference type="Gene3D" id="3.40.720.10">
    <property type="entry name" value="Alkaline Phosphatase, subunit A"/>
    <property type="match status" value="1"/>
</dbReference>
<keyword evidence="3" id="KW-0378">Hydrolase</keyword>
<name>A0A521BDI6_9BACT</name>
<accession>A0A521BDI6</accession>
<organism evidence="6 7">
    <name type="scientific">Fodinibius sediminis</name>
    <dbReference type="NCBI Taxonomy" id="1214077"/>
    <lineage>
        <taxon>Bacteria</taxon>
        <taxon>Pseudomonadati</taxon>
        <taxon>Balneolota</taxon>
        <taxon>Balneolia</taxon>
        <taxon>Balneolales</taxon>
        <taxon>Balneolaceae</taxon>
        <taxon>Fodinibius</taxon>
    </lineage>
</organism>
<dbReference type="AlphaFoldDB" id="A0A521BDI6"/>
<dbReference type="PROSITE" id="PS00523">
    <property type="entry name" value="SULFATASE_1"/>
    <property type="match status" value="1"/>
</dbReference>
<dbReference type="InterPro" id="IPR050738">
    <property type="entry name" value="Sulfatase"/>
</dbReference>
<keyword evidence="7" id="KW-1185">Reference proteome</keyword>
<evidence type="ECO:0000313" key="7">
    <source>
        <dbReference type="Proteomes" id="UP000317593"/>
    </source>
</evidence>
<dbReference type="GO" id="GO:0046872">
    <property type="term" value="F:metal ion binding"/>
    <property type="evidence" value="ECO:0007669"/>
    <property type="project" value="UniProtKB-KW"/>
</dbReference>
<evidence type="ECO:0000259" key="5">
    <source>
        <dbReference type="Pfam" id="PF00884"/>
    </source>
</evidence>
<dbReference type="CDD" id="cd16146">
    <property type="entry name" value="ARS_like"/>
    <property type="match status" value="1"/>
</dbReference>
<gene>
    <name evidence="6" type="ORF">SAMN06265218_10317</name>
</gene>
<dbReference type="SUPFAM" id="SSF53649">
    <property type="entry name" value="Alkaline phosphatase-like"/>
    <property type="match status" value="1"/>
</dbReference>
<reference evidence="6 7" key="1">
    <citation type="submission" date="2017-05" db="EMBL/GenBank/DDBJ databases">
        <authorList>
            <person name="Varghese N."/>
            <person name="Submissions S."/>
        </authorList>
    </citation>
    <scope>NUCLEOTIDE SEQUENCE [LARGE SCALE GENOMIC DNA]</scope>
    <source>
        <strain evidence="6 7">DSM 21194</strain>
    </source>
</reference>
<keyword evidence="4" id="KW-0106">Calcium</keyword>
<dbReference type="GO" id="GO:0004065">
    <property type="term" value="F:arylsulfatase activity"/>
    <property type="evidence" value="ECO:0007669"/>
    <property type="project" value="TreeGrafter"/>
</dbReference>
<proteinExistence type="inferred from homology"/>
<dbReference type="InterPro" id="IPR000917">
    <property type="entry name" value="Sulfatase_N"/>
</dbReference>
<dbReference type="Proteomes" id="UP000317593">
    <property type="component" value="Unassembled WGS sequence"/>
</dbReference>
<evidence type="ECO:0000256" key="1">
    <source>
        <dbReference type="ARBA" id="ARBA00008779"/>
    </source>
</evidence>
<evidence type="ECO:0000256" key="4">
    <source>
        <dbReference type="ARBA" id="ARBA00022837"/>
    </source>
</evidence>
<dbReference type="InterPro" id="IPR017850">
    <property type="entry name" value="Alkaline_phosphatase_core_sf"/>
</dbReference>
<feature type="domain" description="Sulfatase N-terminal" evidence="5">
    <location>
        <begin position="61"/>
        <end position="369"/>
    </location>
</feature>
<evidence type="ECO:0000256" key="2">
    <source>
        <dbReference type="ARBA" id="ARBA00022723"/>
    </source>
</evidence>
<dbReference type="PANTHER" id="PTHR42693">
    <property type="entry name" value="ARYLSULFATASE FAMILY MEMBER"/>
    <property type="match status" value="1"/>
</dbReference>
<sequence length="626" mass="71577">MYPVYKSCMRQTTGLNQKKGQSRRRTITMNISRSKITIVLLFLVIVGFRSRCYGQQAGQQPNVIVILTDDQGWGDLGYHGNTNLETPHLDRLAASGASFSNFYVSPVCSPTRAELLTGRYHPRGGVYSTSAGGERLDLDETTIAEVFSRAGYRTGIFGKWHNGMQYPYHPNGRGFDEFYGFASGHWGDYFSPQLLEHNGKAVQGEGYITNDLTDKALSFMRQHRHEPFFLYVPYNTPHSPMQVPDRWWNKLEDKKLDMRHRDPGKEDPEFSRAALAMVENIDWNVGRILETVRQLDLDNNTIVVYMSDNGPNSWRWNGGMRGRKGSTDEGGIRSPLFIRWPGKIAAGTRIFDISAAIDLLPTLADLAGVALQTAHPPDGISLAPLLLKQQRSRKNRLIFSHWNGRTSVRNSTYRLDHRGRLYNIKRDRGQRHDSSDQHPGLTRKLTRAVRKWEKQVLSALDEDEERPFPVGHPDFRYTQLPARDGMPHGNIRRSNRYPNASFFTGWTSRRDSITWNVDVRAGGRYKVEVYYTCAPEDRGSVISLSFKSHRLVHKVSRAHDPPLRGRKQDRVERVESYVKDFRPLELGVIRLEEGQGTLTLKALDIPGRQVMDVRTVMLTRVDNERH</sequence>